<name>A0A0L0HCA9_SPIPD</name>
<dbReference type="VEuPathDB" id="FungiDB:SPPG_09308"/>
<keyword evidence="1" id="KW-0732">Signal</keyword>
<dbReference type="Proteomes" id="UP000053201">
    <property type="component" value="Unassembled WGS sequence"/>
</dbReference>
<feature type="chain" id="PRO_5005539998" evidence="1">
    <location>
        <begin position="27"/>
        <end position="134"/>
    </location>
</feature>
<evidence type="ECO:0000256" key="1">
    <source>
        <dbReference type="SAM" id="SignalP"/>
    </source>
</evidence>
<evidence type="ECO:0000313" key="3">
    <source>
        <dbReference type="Proteomes" id="UP000053201"/>
    </source>
</evidence>
<gene>
    <name evidence="2" type="ORF">SPPG_09308</name>
</gene>
<keyword evidence="3" id="KW-1185">Reference proteome</keyword>
<dbReference type="OrthoDB" id="5024521at2759"/>
<proteinExistence type="predicted"/>
<organism evidence="2 3">
    <name type="scientific">Spizellomyces punctatus (strain DAOM BR117)</name>
    <dbReference type="NCBI Taxonomy" id="645134"/>
    <lineage>
        <taxon>Eukaryota</taxon>
        <taxon>Fungi</taxon>
        <taxon>Fungi incertae sedis</taxon>
        <taxon>Chytridiomycota</taxon>
        <taxon>Chytridiomycota incertae sedis</taxon>
        <taxon>Chytridiomycetes</taxon>
        <taxon>Spizellomycetales</taxon>
        <taxon>Spizellomycetaceae</taxon>
        <taxon>Spizellomyces</taxon>
    </lineage>
</organism>
<sequence length="134" mass="14078">MTAMHFISDTIAFALLTLFSLCAVNGQCIGDGKQCDVAKYCKYTFNNFNCQMPIPGKAASFKECVLDAGCPSGSKCINQLCCDVSALNGDSSACPTGPELARCCFERNLGADVGQPGSFILEKPTAPCGCPSLQ</sequence>
<dbReference type="AlphaFoldDB" id="A0A0L0HCA9"/>
<accession>A0A0L0HCA9</accession>
<evidence type="ECO:0000313" key="2">
    <source>
        <dbReference type="EMBL" id="KNC98827.1"/>
    </source>
</evidence>
<protein>
    <submittedName>
        <fullName evidence="2">Uncharacterized protein</fullName>
    </submittedName>
</protein>
<dbReference type="GeneID" id="27692433"/>
<dbReference type="EMBL" id="KQ257459">
    <property type="protein sequence ID" value="KNC98827.1"/>
    <property type="molecule type" value="Genomic_DNA"/>
</dbReference>
<feature type="signal peptide" evidence="1">
    <location>
        <begin position="1"/>
        <end position="26"/>
    </location>
</feature>
<dbReference type="InParanoid" id="A0A0L0HCA9"/>
<reference evidence="2 3" key="1">
    <citation type="submission" date="2009-08" db="EMBL/GenBank/DDBJ databases">
        <title>The Genome Sequence of Spizellomyces punctatus strain DAOM BR117.</title>
        <authorList>
            <consortium name="The Broad Institute Genome Sequencing Platform"/>
            <person name="Russ C."/>
            <person name="Cuomo C."/>
            <person name="Shea T."/>
            <person name="Young S.K."/>
            <person name="Zeng Q."/>
            <person name="Koehrsen M."/>
            <person name="Haas B."/>
            <person name="Borodovsky M."/>
            <person name="Guigo R."/>
            <person name="Alvarado L."/>
            <person name="Berlin A."/>
            <person name="Bochicchio J."/>
            <person name="Borenstein D."/>
            <person name="Chapman S."/>
            <person name="Chen Z."/>
            <person name="Engels R."/>
            <person name="Freedman E."/>
            <person name="Gellesch M."/>
            <person name="Goldberg J."/>
            <person name="Griggs A."/>
            <person name="Gujja S."/>
            <person name="Heiman D."/>
            <person name="Hepburn T."/>
            <person name="Howarth C."/>
            <person name="Jen D."/>
            <person name="Larson L."/>
            <person name="Lewis B."/>
            <person name="Mehta T."/>
            <person name="Park D."/>
            <person name="Pearson M."/>
            <person name="Roberts A."/>
            <person name="Saif S."/>
            <person name="Shenoy N."/>
            <person name="Sisk P."/>
            <person name="Stolte C."/>
            <person name="Sykes S."/>
            <person name="Thomson T."/>
            <person name="Walk T."/>
            <person name="White J."/>
            <person name="Yandava C."/>
            <person name="Burger G."/>
            <person name="Gray M.W."/>
            <person name="Holland P.W.H."/>
            <person name="King N."/>
            <person name="Lang F.B.F."/>
            <person name="Roger A.J."/>
            <person name="Ruiz-Trillo I."/>
            <person name="Lander E."/>
            <person name="Nusbaum C."/>
        </authorList>
    </citation>
    <scope>NUCLEOTIDE SEQUENCE [LARGE SCALE GENOMIC DNA]</scope>
    <source>
        <strain evidence="2 3">DAOM BR117</strain>
    </source>
</reference>
<dbReference type="RefSeq" id="XP_016606867.1">
    <property type="nucleotide sequence ID" value="XM_016757467.1"/>
</dbReference>